<organism evidence="1 2">
    <name type="scientific">Vibrio agarivorans</name>
    <dbReference type="NCBI Taxonomy" id="153622"/>
    <lineage>
        <taxon>Bacteria</taxon>
        <taxon>Pseudomonadati</taxon>
        <taxon>Pseudomonadota</taxon>
        <taxon>Gammaproteobacteria</taxon>
        <taxon>Vibrionales</taxon>
        <taxon>Vibrionaceae</taxon>
        <taxon>Vibrio</taxon>
    </lineage>
</organism>
<dbReference type="RefSeq" id="WP_289964008.1">
    <property type="nucleotide sequence ID" value="NZ_JAUEOZ010000003.1"/>
</dbReference>
<evidence type="ECO:0000313" key="2">
    <source>
        <dbReference type="Proteomes" id="UP001169719"/>
    </source>
</evidence>
<keyword evidence="2" id="KW-1185">Reference proteome</keyword>
<dbReference type="EMBL" id="JAUEOZ010000003">
    <property type="protein sequence ID" value="MDN2483850.1"/>
    <property type="molecule type" value="Genomic_DNA"/>
</dbReference>
<gene>
    <name evidence="1" type="ORF">QWJ08_21080</name>
</gene>
<protein>
    <submittedName>
        <fullName evidence="1">Uncharacterized protein</fullName>
    </submittedName>
</protein>
<sequence length="53" mass="5812">MVNAITEEGLDNAVHAVKEALEREGITLDSDELTILNDKLESFLLNDVGVEVE</sequence>
<evidence type="ECO:0000313" key="1">
    <source>
        <dbReference type="EMBL" id="MDN2483850.1"/>
    </source>
</evidence>
<comment type="caution">
    <text evidence="1">The sequence shown here is derived from an EMBL/GenBank/DDBJ whole genome shotgun (WGS) entry which is preliminary data.</text>
</comment>
<proteinExistence type="predicted"/>
<name>A0ABT7Y720_9VIBR</name>
<reference evidence="1" key="1">
    <citation type="submission" date="2024-05" db="EMBL/GenBank/DDBJ databases">
        <title>Genome Sequences of Four Agar- Degrading Marine Bacteria.</title>
        <authorList>
            <person name="Phillips E.K."/>
            <person name="Shaffer J.C."/>
            <person name="Henson M.W."/>
            <person name="Temperton B."/>
            <person name="Thrash C.J."/>
            <person name="Martin M.O."/>
        </authorList>
    </citation>
    <scope>NUCLEOTIDE SEQUENCE</scope>
    <source>
        <strain evidence="1">EKP203</strain>
    </source>
</reference>
<dbReference type="Proteomes" id="UP001169719">
    <property type="component" value="Unassembled WGS sequence"/>
</dbReference>
<accession>A0ABT7Y720</accession>